<proteinExistence type="predicted"/>
<organism evidence="2">
    <name type="scientific">viral metagenome</name>
    <dbReference type="NCBI Taxonomy" id="1070528"/>
    <lineage>
        <taxon>unclassified sequences</taxon>
        <taxon>metagenomes</taxon>
        <taxon>organismal metagenomes</taxon>
    </lineage>
</organism>
<evidence type="ECO:0000259" key="1">
    <source>
        <dbReference type="Pfam" id="PF23822"/>
    </source>
</evidence>
<accession>A0A6H2A1U0</accession>
<name>A0A6H2A1U0_9ZZZZ</name>
<dbReference type="EMBL" id="MT144481">
    <property type="protein sequence ID" value="QJA54153.1"/>
    <property type="molecule type" value="Genomic_DNA"/>
</dbReference>
<dbReference type="InterPro" id="IPR055616">
    <property type="entry name" value="DUF7192"/>
</dbReference>
<evidence type="ECO:0000313" key="2">
    <source>
        <dbReference type="EMBL" id="QJA54153.1"/>
    </source>
</evidence>
<feature type="domain" description="DUF7192" evidence="1">
    <location>
        <begin position="9"/>
        <end position="236"/>
    </location>
</feature>
<dbReference type="Pfam" id="PF23822">
    <property type="entry name" value="DUF7192"/>
    <property type="match status" value="1"/>
</dbReference>
<protein>
    <recommendedName>
        <fullName evidence="1">DUF7192 domain-containing protein</fullName>
    </recommendedName>
</protein>
<gene>
    <name evidence="2" type="ORF">TM448A04431_0005</name>
</gene>
<dbReference type="AlphaFoldDB" id="A0A6H2A1U0"/>
<sequence>MKIEKMNMSLSEFSALAKTQFSEEQRSRDLGHESFFGVSFDQAVEYFEKGYISNTDKMLLDIDSLVSLARESFADEYQFDVTGEFFDIGRVVSGEPEVWLYRPIEEKPELDLIIDFGYNCNIKQDQIYNRGVAVLSFIRLASEKFNLRIELANKVLPMRDSALSSSMTFSFIIPNDPLDLDLMNYLLTHKGAFRRLGISVLENLSGIENVSSETTATELSETRENSIYFPLIKRDEYKTLEESKERVVKLLQDKLGA</sequence>
<reference evidence="2" key="1">
    <citation type="submission" date="2020-03" db="EMBL/GenBank/DDBJ databases">
        <title>The deep terrestrial virosphere.</title>
        <authorList>
            <person name="Holmfeldt K."/>
            <person name="Nilsson E."/>
            <person name="Simone D."/>
            <person name="Lopez-Fernandez M."/>
            <person name="Wu X."/>
            <person name="de Brujin I."/>
            <person name="Lundin D."/>
            <person name="Andersson A."/>
            <person name="Bertilsson S."/>
            <person name="Dopson M."/>
        </authorList>
    </citation>
    <scope>NUCLEOTIDE SEQUENCE</scope>
    <source>
        <strain evidence="2">TM448A04431</strain>
    </source>
</reference>